<dbReference type="EMBL" id="JAJFAZ020000008">
    <property type="protein sequence ID" value="KAI5313719.1"/>
    <property type="molecule type" value="Genomic_DNA"/>
</dbReference>
<name>A0AAD4YLZ6_PRUDU</name>
<dbReference type="AlphaFoldDB" id="A0AAD4YLZ6"/>
<evidence type="ECO:0000313" key="3">
    <source>
        <dbReference type="Proteomes" id="UP001054821"/>
    </source>
</evidence>
<proteinExistence type="predicted"/>
<reference evidence="2 3" key="1">
    <citation type="journal article" date="2022" name="G3 (Bethesda)">
        <title>Whole-genome sequence and methylome profiling of the almond [Prunus dulcis (Mill.) D.A. Webb] cultivar 'Nonpareil'.</title>
        <authorList>
            <person name="D'Amico-Willman K.M."/>
            <person name="Ouma W.Z."/>
            <person name="Meulia T."/>
            <person name="Sideli G.M."/>
            <person name="Gradziel T.M."/>
            <person name="Fresnedo-Ramirez J."/>
        </authorList>
    </citation>
    <scope>NUCLEOTIDE SEQUENCE [LARGE SCALE GENOMIC DNA]</scope>
    <source>
        <strain evidence="2">Clone GOH B32 T37-40</strain>
    </source>
</reference>
<feature type="compositionally biased region" description="Polar residues" evidence="1">
    <location>
        <begin position="166"/>
        <end position="176"/>
    </location>
</feature>
<gene>
    <name evidence="2" type="ORF">L3X38_042895</name>
</gene>
<accession>A0AAD4YLZ6</accession>
<evidence type="ECO:0000256" key="1">
    <source>
        <dbReference type="SAM" id="MobiDB-lite"/>
    </source>
</evidence>
<keyword evidence="3" id="KW-1185">Reference proteome</keyword>
<sequence>MVYRPSVFLAHEDCILLDTESLADDAFEFLVCMRSIPLPVRVGGNLWLEPYYPNRFARQFGFDQVVPANKLLFSVCERKRCGIEKFCAKIPWCVSIFYAPPALKNALGGEMRFDDILFPREMEPINADNPGFEVISSGKEENIHHESANSNMGGSGSDLLAEESDFQQVQNSPADD</sequence>
<evidence type="ECO:0000313" key="2">
    <source>
        <dbReference type="EMBL" id="KAI5313719.1"/>
    </source>
</evidence>
<comment type="caution">
    <text evidence="2">The sequence shown here is derived from an EMBL/GenBank/DDBJ whole genome shotgun (WGS) entry which is preliminary data.</text>
</comment>
<dbReference type="Proteomes" id="UP001054821">
    <property type="component" value="Chromosome 8"/>
</dbReference>
<protein>
    <submittedName>
        <fullName evidence="2">Uncharacterized protein</fullName>
    </submittedName>
</protein>
<organism evidence="2 3">
    <name type="scientific">Prunus dulcis</name>
    <name type="common">Almond</name>
    <name type="synonym">Amygdalus dulcis</name>
    <dbReference type="NCBI Taxonomy" id="3755"/>
    <lineage>
        <taxon>Eukaryota</taxon>
        <taxon>Viridiplantae</taxon>
        <taxon>Streptophyta</taxon>
        <taxon>Embryophyta</taxon>
        <taxon>Tracheophyta</taxon>
        <taxon>Spermatophyta</taxon>
        <taxon>Magnoliopsida</taxon>
        <taxon>eudicotyledons</taxon>
        <taxon>Gunneridae</taxon>
        <taxon>Pentapetalae</taxon>
        <taxon>rosids</taxon>
        <taxon>fabids</taxon>
        <taxon>Rosales</taxon>
        <taxon>Rosaceae</taxon>
        <taxon>Amygdaloideae</taxon>
        <taxon>Amygdaleae</taxon>
        <taxon>Prunus</taxon>
    </lineage>
</organism>
<feature type="region of interest" description="Disordered" evidence="1">
    <location>
        <begin position="143"/>
        <end position="176"/>
    </location>
</feature>